<feature type="transmembrane region" description="Helical" evidence="1">
    <location>
        <begin position="89"/>
        <end position="114"/>
    </location>
</feature>
<keyword evidence="4" id="KW-1185">Reference proteome</keyword>
<gene>
    <name evidence="3" type="ORF">BDV98DRAFT_302011</name>
</gene>
<keyword evidence="1" id="KW-0472">Membrane</keyword>
<dbReference type="InterPro" id="IPR045338">
    <property type="entry name" value="DUF6535"/>
</dbReference>
<keyword evidence="1" id="KW-1133">Transmembrane helix</keyword>
<evidence type="ECO:0000313" key="4">
    <source>
        <dbReference type="Proteomes" id="UP000305067"/>
    </source>
</evidence>
<evidence type="ECO:0000259" key="2">
    <source>
        <dbReference type="Pfam" id="PF20153"/>
    </source>
</evidence>
<accession>A0A5C3Q3N6</accession>
<evidence type="ECO:0000256" key="1">
    <source>
        <dbReference type="SAM" id="Phobius"/>
    </source>
</evidence>
<feature type="transmembrane region" description="Helical" evidence="1">
    <location>
        <begin position="253"/>
        <end position="280"/>
    </location>
</feature>
<evidence type="ECO:0000313" key="3">
    <source>
        <dbReference type="EMBL" id="TFK96684.1"/>
    </source>
</evidence>
<protein>
    <recommendedName>
        <fullName evidence="2">DUF6535 domain-containing protein</fullName>
    </recommendedName>
</protein>
<sequence>MKSYRTHKRPFIIRRKTTQKVAQEQAQLTGGAPQVADREVDHLDYQKRFRPDEKGKEKEPNARVWRVYLNEAGQFDLNMIENMRDTVDVFFVFSALFSAIFITLVALTATALQLDHPQVTNRLLMELIALQRVAMISGSVEQVDPSSLKADSPSNSTASTPDYWINGLWFTSLAFSLSTALIAVLLRQRIQVHEAPCSQSTPKARAEVRAFRYYGIEMWHVPLIIGLLPALLHLALFLFFAGLIVFLFTLHHIIAYIVTAIIFVALIAYVITNLLPVWYASCPYKTPLSKYTFITVQ</sequence>
<dbReference type="Pfam" id="PF20153">
    <property type="entry name" value="DUF6535"/>
    <property type="match status" value="1"/>
</dbReference>
<reference evidence="3 4" key="1">
    <citation type="journal article" date="2019" name="Nat. Ecol. Evol.">
        <title>Megaphylogeny resolves global patterns of mushroom evolution.</title>
        <authorList>
            <person name="Varga T."/>
            <person name="Krizsan K."/>
            <person name="Foldi C."/>
            <person name="Dima B."/>
            <person name="Sanchez-Garcia M."/>
            <person name="Sanchez-Ramirez S."/>
            <person name="Szollosi G.J."/>
            <person name="Szarkandi J.G."/>
            <person name="Papp V."/>
            <person name="Albert L."/>
            <person name="Andreopoulos W."/>
            <person name="Angelini C."/>
            <person name="Antonin V."/>
            <person name="Barry K.W."/>
            <person name="Bougher N.L."/>
            <person name="Buchanan P."/>
            <person name="Buyck B."/>
            <person name="Bense V."/>
            <person name="Catcheside P."/>
            <person name="Chovatia M."/>
            <person name="Cooper J."/>
            <person name="Damon W."/>
            <person name="Desjardin D."/>
            <person name="Finy P."/>
            <person name="Geml J."/>
            <person name="Haridas S."/>
            <person name="Hughes K."/>
            <person name="Justo A."/>
            <person name="Karasinski D."/>
            <person name="Kautmanova I."/>
            <person name="Kiss B."/>
            <person name="Kocsube S."/>
            <person name="Kotiranta H."/>
            <person name="LaButti K.M."/>
            <person name="Lechner B.E."/>
            <person name="Liimatainen K."/>
            <person name="Lipzen A."/>
            <person name="Lukacs Z."/>
            <person name="Mihaltcheva S."/>
            <person name="Morgado L.N."/>
            <person name="Niskanen T."/>
            <person name="Noordeloos M.E."/>
            <person name="Ohm R.A."/>
            <person name="Ortiz-Santana B."/>
            <person name="Ovrebo C."/>
            <person name="Racz N."/>
            <person name="Riley R."/>
            <person name="Savchenko A."/>
            <person name="Shiryaev A."/>
            <person name="Soop K."/>
            <person name="Spirin V."/>
            <person name="Szebenyi C."/>
            <person name="Tomsovsky M."/>
            <person name="Tulloss R.E."/>
            <person name="Uehling J."/>
            <person name="Grigoriev I.V."/>
            <person name="Vagvolgyi C."/>
            <person name="Papp T."/>
            <person name="Martin F.M."/>
            <person name="Miettinen O."/>
            <person name="Hibbett D.S."/>
            <person name="Nagy L.G."/>
        </authorList>
    </citation>
    <scope>NUCLEOTIDE SEQUENCE [LARGE SCALE GENOMIC DNA]</scope>
    <source>
        <strain evidence="3 4">CBS 309.79</strain>
    </source>
</reference>
<dbReference type="Proteomes" id="UP000305067">
    <property type="component" value="Unassembled WGS sequence"/>
</dbReference>
<name>A0A5C3Q3N6_9AGAR</name>
<feature type="transmembrane region" description="Helical" evidence="1">
    <location>
        <begin position="221"/>
        <end position="247"/>
    </location>
</feature>
<keyword evidence="1" id="KW-0812">Transmembrane</keyword>
<proteinExistence type="predicted"/>
<organism evidence="3 4">
    <name type="scientific">Pterulicium gracile</name>
    <dbReference type="NCBI Taxonomy" id="1884261"/>
    <lineage>
        <taxon>Eukaryota</taxon>
        <taxon>Fungi</taxon>
        <taxon>Dikarya</taxon>
        <taxon>Basidiomycota</taxon>
        <taxon>Agaricomycotina</taxon>
        <taxon>Agaricomycetes</taxon>
        <taxon>Agaricomycetidae</taxon>
        <taxon>Agaricales</taxon>
        <taxon>Pleurotineae</taxon>
        <taxon>Pterulaceae</taxon>
        <taxon>Pterulicium</taxon>
    </lineage>
</organism>
<dbReference type="AlphaFoldDB" id="A0A5C3Q3N6"/>
<dbReference type="EMBL" id="ML178856">
    <property type="protein sequence ID" value="TFK96684.1"/>
    <property type="molecule type" value="Genomic_DNA"/>
</dbReference>
<feature type="transmembrane region" description="Helical" evidence="1">
    <location>
        <begin position="163"/>
        <end position="186"/>
    </location>
</feature>
<feature type="domain" description="DUF6535" evidence="2">
    <location>
        <begin position="65"/>
        <end position="249"/>
    </location>
</feature>